<comment type="caution">
    <text evidence="4">The sequence shown here is derived from an EMBL/GenBank/DDBJ whole genome shotgun (WGS) entry which is preliminary data.</text>
</comment>
<dbReference type="SUPFAM" id="SSF88713">
    <property type="entry name" value="Glycoside hydrolase/deacetylase"/>
    <property type="match status" value="1"/>
</dbReference>
<sequence>MPLQFITYHRTEMSSSGGDVYVLTHDEFSHQVDLIAQSGLSVLRSHRLDFTDDRYRIGVTFDDGYKSDLINAECLARKGFTGWFFVSTANIGRAGYLDQHEIRELERLGMKVGSHSHDHVKLDVLSVDESRRQIFVSKEILENVLGHRVDALAFPGGGYSEAVVRAARDAGFDYLLTTDWGVNRPPFQASRMLRRNNILCGTSDKDFLRLIRSDSLYARQAVFTTKQVVRALLPEGAYRGLRQWLR</sequence>
<dbReference type="InterPro" id="IPR011330">
    <property type="entry name" value="Glyco_hydro/deAcase_b/a-brl"/>
</dbReference>
<comment type="subcellular location">
    <subcellularLocation>
        <location evidence="1">Secreted</location>
    </subcellularLocation>
</comment>
<evidence type="ECO:0000313" key="4">
    <source>
        <dbReference type="EMBL" id="EXI69010.1"/>
    </source>
</evidence>
<evidence type="ECO:0000256" key="2">
    <source>
        <dbReference type="ARBA" id="ARBA00022729"/>
    </source>
</evidence>
<dbReference type="InterPro" id="IPR002509">
    <property type="entry name" value="NODB_dom"/>
</dbReference>
<dbReference type="Gene3D" id="3.20.20.370">
    <property type="entry name" value="Glycoside hydrolase/deacetylase"/>
    <property type="match status" value="1"/>
</dbReference>
<dbReference type="AlphaFoldDB" id="A0A011NWP5"/>
<organism evidence="4 5">
    <name type="scientific">Candidatus Accumulibacter adjunctus</name>
    <dbReference type="NCBI Taxonomy" id="1454001"/>
    <lineage>
        <taxon>Bacteria</taxon>
        <taxon>Pseudomonadati</taxon>
        <taxon>Pseudomonadota</taxon>
        <taxon>Betaproteobacteria</taxon>
        <taxon>Candidatus Accumulibacter</taxon>
    </lineage>
</organism>
<proteinExistence type="predicted"/>
<evidence type="ECO:0000313" key="5">
    <source>
        <dbReference type="Proteomes" id="UP000020218"/>
    </source>
</evidence>
<dbReference type="EMBL" id="JFAX01000003">
    <property type="protein sequence ID" value="EXI69010.1"/>
    <property type="molecule type" value="Genomic_DNA"/>
</dbReference>
<accession>A0A011NWP5</accession>
<dbReference type="Pfam" id="PF01522">
    <property type="entry name" value="Polysacc_deac_1"/>
    <property type="match status" value="1"/>
</dbReference>
<protein>
    <submittedName>
        <fullName evidence="4">Polysaccharide deacetylase family sporulation protein PdaB</fullName>
    </submittedName>
</protein>
<reference evidence="4" key="1">
    <citation type="submission" date="2014-02" db="EMBL/GenBank/DDBJ databases">
        <title>Expanding our view of genomic diversity in Candidatus Accumulibacter clades.</title>
        <authorList>
            <person name="Skennerton C.T."/>
            <person name="Barr J.J."/>
            <person name="Slater F.R."/>
            <person name="Bond P.L."/>
            <person name="Tyson G.W."/>
        </authorList>
    </citation>
    <scope>NUCLEOTIDE SEQUENCE [LARGE SCALE GENOMIC DNA]</scope>
</reference>
<dbReference type="CDD" id="cd10918">
    <property type="entry name" value="CE4_NodB_like_5s_6s"/>
    <property type="match status" value="1"/>
</dbReference>
<dbReference type="InterPro" id="IPR051398">
    <property type="entry name" value="Polysacch_Deacetylase"/>
</dbReference>
<dbReference type="PANTHER" id="PTHR34216">
    <property type="match status" value="1"/>
</dbReference>
<gene>
    <name evidence="4" type="ORF">AW08_00836</name>
</gene>
<feature type="domain" description="NodB homology" evidence="3">
    <location>
        <begin position="55"/>
        <end position="246"/>
    </location>
</feature>
<dbReference type="PROSITE" id="PS51677">
    <property type="entry name" value="NODB"/>
    <property type="match status" value="1"/>
</dbReference>
<dbReference type="GO" id="GO:0005975">
    <property type="term" value="P:carbohydrate metabolic process"/>
    <property type="evidence" value="ECO:0007669"/>
    <property type="project" value="InterPro"/>
</dbReference>
<evidence type="ECO:0000256" key="1">
    <source>
        <dbReference type="ARBA" id="ARBA00004613"/>
    </source>
</evidence>
<dbReference type="GO" id="GO:0016810">
    <property type="term" value="F:hydrolase activity, acting on carbon-nitrogen (but not peptide) bonds"/>
    <property type="evidence" value="ECO:0007669"/>
    <property type="project" value="InterPro"/>
</dbReference>
<name>A0A011NWP5_9PROT</name>
<evidence type="ECO:0000259" key="3">
    <source>
        <dbReference type="PROSITE" id="PS51677"/>
    </source>
</evidence>
<keyword evidence="2" id="KW-0732">Signal</keyword>
<dbReference type="PATRIC" id="fig|1454001.3.peg.782"/>
<dbReference type="STRING" id="1454001.AW08_00836"/>
<dbReference type="Proteomes" id="UP000020218">
    <property type="component" value="Unassembled WGS sequence"/>
</dbReference>
<dbReference type="PANTHER" id="PTHR34216:SF3">
    <property type="entry name" value="POLY-BETA-1,6-N-ACETYL-D-GLUCOSAMINE N-DEACETYLASE"/>
    <property type="match status" value="1"/>
</dbReference>
<dbReference type="GO" id="GO:0005576">
    <property type="term" value="C:extracellular region"/>
    <property type="evidence" value="ECO:0007669"/>
    <property type="project" value="UniProtKB-SubCell"/>
</dbReference>
<keyword evidence="5" id="KW-1185">Reference proteome</keyword>